<protein>
    <recommendedName>
        <fullName evidence="4">Outer membrane protein assembly factor BamD</fullName>
    </recommendedName>
</protein>
<comment type="function">
    <text evidence="4">Part of the outer membrane protein assembly complex, which is involved in assembly and insertion of beta-barrel proteins into the outer membrane.</text>
</comment>
<sequence>MLGLKTHYIYCMSMMLKRFAFIFLIFSILAGCASDDKKPDEPEKTELEYYTDAQELMDTEQYFQAIKELSALEGFYPFGRYAEQAKLELMFNYMALDDYTNAHATAERFLRLHPRHPKVDYAYYVRGLSTYFMTRGFFDSFVSIDRAERDMAIMQDAFREFNELLSKYPNSPYAADARQRMIHLRDYLARHEVFAARYLIRRQAFAAAANRGQFIVSRYQGSSAVPEGLAIMIESYQKLGLDDLANDTLQILVSNYPDYPKLDQNKQLIIEDVHSNDQRSFLNILTFGLLG</sequence>
<keyword evidence="4" id="KW-0564">Palmitate</keyword>
<comment type="caution">
    <text evidence="6">The sequence shown here is derived from an EMBL/GenBank/DDBJ whole genome shotgun (WGS) entry which is preliminary data.</text>
</comment>
<gene>
    <name evidence="4 6" type="primary">bamD</name>
    <name evidence="6" type="ORF">GCM10007876_11270</name>
</gene>
<evidence type="ECO:0000313" key="7">
    <source>
        <dbReference type="Proteomes" id="UP001161389"/>
    </source>
</evidence>
<dbReference type="InterPro" id="IPR017689">
    <property type="entry name" value="BamD"/>
</dbReference>
<dbReference type="EMBL" id="BSNM01000006">
    <property type="protein sequence ID" value="GLQ30649.1"/>
    <property type="molecule type" value="Genomic_DNA"/>
</dbReference>
<accession>A0AA37S9F1</accession>
<name>A0AA37S9F1_9GAMM</name>
<dbReference type="CDD" id="cd15830">
    <property type="entry name" value="BamD"/>
    <property type="match status" value="1"/>
</dbReference>
<keyword evidence="3 4" id="KW-0998">Cell outer membrane</keyword>
<keyword evidence="1 4" id="KW-0732">Signal</keyword>
<evidence type="ECO:0000256" key="4">
    <source>
        <dbReference type="HAMAP-Rule" id="MF_00922"/>
    </source>
</evidence>
<evidence type="ECO:0000313" key="6">
    <source>
        <dbReference type="EMBL" id="GLQ30649.1"/>
    </source>
</evidence>
<dbReference type="Pfam" id="PF13525">
    <property type="entry name" value="YfiO"/>
    <property type="match status" value="1"/>
</dbReference>
<keyword evidence="2 4" id="KW-0472">Membrane</keyword>
<dbReference type="GO" id="GO:0051205">
    <property type="term" value="P:protein insertion into membrane"/>
    <property type="evidence" value="ECO:0007669"/>
    <property type="project" value="UniProtKB-UniRule"/>
</dbReference>
<reference evidence="6" key="2">
    <citation type="submission" date="2023-01" db="EMBL/GenBank/DDBJ databases">
        <title>Draft genome sequence of Litoribrevibacter albus strain NBRC 110071.</title>
        <authorList>
            <person name="Sun Q."/>
            <person name="Mori K."/>
        </authorList>
    </citation>
    <scope>NUCLEOTIDE SEQUENCE</scope>
    <source>
        <strain evidence="6">NBRC 110071</strain>
    </source>
</reference>
<organism evidence="6 7">
    <name type="scientific">Litoribrevibacter albus</name>
    <dbReference type="NCBI Taxonomy" id="1473156"/>
    <lineage>
        <taxon>Bacteria</taxon>
        <taxon>Pseudomonadati</taxon>
        <taxon>Pseudomonadota</taxon>
        <taxon>Gammaproteobacteria</taxon>
        <taxon>Oceanospirillales</taxon>
        <taxon>Oceanospirillaceae</taxon>
        <taxon>Litoribrevibacter</taxon>
    </lineage>
</organism>
<keyword evidence="4" id="KW-0449">Lipoprotein</keyword>
<evidence type="ECO:0000256" key="1">
    <source>
        <dbReference type="ARBA" id="ARBA00022729"/>
    </source>
</evidence>
<dbReference type="AlphaFoldDB" id="A0AA37S9F1"/>
<dbReference type="SUPFAM" id="SSF48452">
    <property type="entry name" value="TPR-like"/>
    <property type="match status" value="1"/>
</dbReference>
<dbReference type="GO" id="GO:0043165">
    <property type="term" value="P:Gram-negative-bacterium-type cell outer membrane assembly"/>
    <property type="evidence" value="ECO:0007669"/>
    <property type="project" value="UniProtKB-UniRule"/>
</dbReference>
<proteinExistence type="inferred from homology"/>
<evidence type="ECO:0000259" key="5">
    <source>
        <dbReference type="Pfam" id="PF13525"/>
    </source>
</evidence>
<dbReference type="GO" id="GO:0009279">
    <property type="term" value="C:cell outer membrane"/>
    <property type="evidence" value="ECO:0007669"/>
    <property type="project" value="UniProtKB-SubCell"/>
</dbReference>
<dbReference type="Gene3D" id="1.25.40.10">
    <property type="entry name" value="Tetratricopeptide repeat domain"/>
    <property type="match status" value="1"/>
</dbReference>
<dbReference type="InterPro" id="IPR011990">
    <property type="entry name" value="TPR-like_helical_dom_sf"/>
</dbReference>
<comment type="subunit">
    <text evidence="4">Part of the Bam complex.</text>
</comment>
<dbReference type="PROSITE" id="PS51257">
    <property type="entry name" value="PROKAR_LIPOPROTEIN"/>
    <property type="match status" value="1"/>
</dbReference>
<comment type="similarity">
    <text evidence="4">Belongs to the BamD family.</text>
</comment>
<dbReference type="InterPro" id="IPR039565">
    <property type="entry name" value="BamD-like"/>
</dbReference>
<evidence type="ECO:0000256" key="2">
    <source>
        <dbReference type="ARBA" id="ARBA00023136"/>
    </source>
</evidence>
<dbReference type="HAMAP" id="MF_00922">
    <property type="entry name" value="OM_assembly_BamD"/>
    <property type="match status" value="1"/>
</dbReference>
<comment type="subcellular location">
    <subcellularLocation>
        <location evidence="4">Cell outer membrane</location>
        <topology evidence="4">Lipid-anchor</topology>
    </subcellularLocation>
</comment>
<evidence type="ECO:0000256" key="3">
    <source>
        <dbReference type="ARBA" id="ARBA00023237"/>
    </source>
</evidence>
<dbReference type="Proteomes" id="UP001161389">
    <property type="component" value="Unassembled WGS sequence"/>
</dbReference>
<feature type="domain" description="Outer membrane lipoprotein BamD-like" evidence="5">
    <location>
        <begin position="43"/>
        <end position="247"/>
    </location>
</feature>
<keyword evidence="7" id="KW-1185">Reference proteome</keyword>
<dbReference type="NCBIfam" id="TIGR03302">
    <property type="entry name" value="OM_YfiO"/>
    <property type="match status" value="1"/>
</dbReference>
<reference evidence="6" key="1">
    <citation type="journal article" date="2014" name="Int. J. Syst. Evol. Microbiol.">
        <title>Complete genome sequence of Corynebacterium casei LMG S-19264T (=DSM 44701T), isolated from a smear-ripened cheese.</title>
        <authorList>
            <consortium name="US DOE Joint Genome Institute (JGI-PGF)"/>
            <person name="Walter F."/>
            <person name="Albersmeier A."/>
            <person name="Kalinowski J."/>
            <person name="Ruckert C."/>
        </authorList>
    </citation>
    <scope>NUCLEOTIDE SEQUENCE</scope>
    <source>
        <strain evidence="6">NBRC 110071</strain>
    </source>
</reference>